<organism evidence="1 2">
    <name type="scientific">Listeria phage LP-083-2</name>
    <dbReference type="NCBI Taxonomy" id="1458855"/>
    <lineage>
        <taxon>Viruses</taxon>
        <taxon>Duplodnaviria</taxon>
        <taxon>Heunggongvirae</taxon>
        <taxon>Uroviricota</taxon>
        <taxon>Caudoviricetes</taxon>
        <taxon>Herelleviridae</taxon>
        <taxon>Jasinskavirinae</taxon>
        <taxon>Pecentumvirus</taxon>
        <taxon>Pecentumvirus LP0832</taxon>
    </lineage>
</organism>
<proteinExistence type="predicted"/>
<dbReference type="OrthoDB" id="7416at10239"/>
<dbReference type="InterPro" id="IPR020288">
    <property type="entry name" value="Sheath_initiator"/>
</dbReference>
<dbReference type="Gene3D" id="3.10.350.10">
    <property type="entry name" value="LysM domain"/>
    <property type="match status" value="1"/>
</dbReference>
<dbReference type="Proteomes" id="UP000026997">
    <property type="component" value="Segment"/>
</dbReference>
<dbReference type="Pfam" id="PF10934">
    <property type="entry name" value="Sheath_initiator"/>
    <property type="match status" value="1"/>
</dbReference>
<dbReference type="Gene3D" id="3.10.450.40">
    <property type="match status" value="1"/>
</dbReference>
<evidence type="ECO:0000313" key="2">
    <source>
        <dbReference type="Proteomes" id="UP000026997"/>
    </source>
</evidence>
<dbReference type="SUPFAM" id="SSF160719">
    <property type="entry name" value="gpW/gp25-like"/>
    <property type="match status" value="1"/>
</dbReference>
<reference evidence="1 2" key="1">
    <citation type="journal article" date="2014" name="Appl. Environ. Microbiol.">
        <title>Comparative genomic and morphological analysis of Listeria phages isolated from farm environments.</title>
        <authorList>
            <person name="Denes T."/>
            <person name="Vongkamjan K."/>
            <person name="Ackermann H.W."/>
            <person name="Moreno Switt A.I."/>
            <person name="Wiedmann M."/>
            <person name="den Bakker H.C."/>
        </authorList>
    </citation>
    <scope>NUCLEOTIDE SEQUENCE [LARGE SCALE GENOMIC DNA]</scope>
</reference>
<accession>A0A059T5R0</accession>
<dbReference type="InterPro" id="IPR036779">
    <property type="entry name" value="LysM_dom_sf"/>
</dbReference>
<protein>
    <submittedName>
        <fullName evidence="1">Putative baseplate protein</fullName>
    </submittedName>
</protein>
<dbReference type="EMBL" id="KJ094030">
    <property type="protein sequence ID" value="AHL19323.1"/>
    <property type="molecule type" value="Genomic_DNA"/>
</dbReference>
<gene>
    <name evidence="1" type="ORF">LP083-2_116</name>
</gene>
<dbReference type="GeneID" id="19735682"/>
<name>A0A059T5R0_9CAUD</name>
<dbReference type="KEGG" id="vg:19735682"/>
<sequence>MARYKKHVVQYGDTMQSISQLETGSVGNWVDIVEYNKLKYPYIVQTNEERKENLESTVTIGDVIIIPVASDLTEIDPYALTNQDKNLIMSLALGRDLSMTSNQDYYNKRGTSDEILEIVANGKGDLATVDGVENLKQALIARLLTPKGALMLHPEYGSNLHKMFKKATHEQASLVDIEITKTLLLDGRVETVESLGYKVKEDVYVGKFLVTIESLQTAFEFVVQGDTTGSIILLDN</sequence>
<evidence type="ECO:0000313" key="1">
    <source>
        <dbReference type="EMBL" id="AHL19323.1"/>
    </source>
</evidence>
<keyword evidence="2" id="KW-1185">Reference proteome</keyword>
<dbReference type="RefSeq" id="YP_009044572.1">
    <property type="nucleotide sequence ID" value="NC_024383.1"/>
</dbReference>